<evidence type="ECO:0000256" key="3">
    <source>
        <dbReference type="ARBA" id="ARBA00022692"/>
    </source>
</evidence>
<evidence type="ECO:0000313" key="10">
    <source>
        <dbReference type="Proteomes" id="UP001139534"/>
    </source>
</evidence>
<gene>
    <name evidence="9" type="ORF">M0651_07145</name>
</gene>
<evidence type="ECO:0000256" key="4">
    <source>
        <dbReference type="ARBA" id="ARBA00022989"/>
    </source>
</evidence>
<dbReference type="AlphaFoldDB" id="A0A9X1Y429"/>
<evidence type="ECO:0000256" key="1">
    <source>
        <dbReference type="ARBA" id="ARBA00004162"/>
    </source>
</evidence>
<proteinExistence type="predicted"/>
<feature type="compositionally biased region" description="Basic and acidic residues" evidence="6">
    <location>
        <begin position="325"/>
        <end position="347"/>
    </location>
</feature>
<sequence>MQATVMKITKDNIVVLCEDGTFRNLPKPEVLPGLGEQISVTSSARNGNVNRRNIRLTRTVGSAAASVLLLIGIVFLFHWMRQTTEPLTRVAIDINPSIQLGVTSTGKVREVNLVNDEAKLLITPRQLKGKTFSEAVGQIIAQAKRDGYLEAGTAKTWIWMTLIPPENSDAPAYSIDLSSLPISDSYKLELFTATPVQVEKAEEAHVSVNKYRVYEQAQAQGVKLDIAELRTHSIVSVLQAEGITPASLFDREVNKEKPAAAGGDFSTKPAPSQKTDEDMNEQQSGPNAPDGQEPTEQKGNNSARNQPPAKEEEERTKRTQTSSSGKERQPSEKPAVESREEPSHDSATDPQLPEMTKPDPVKVPGNESAADGSKKENDNKRPEKEVLDDPQSRNTAPSQTVNPVGENQREGNGDGNHKNNSNGNSNGKSNDSDNGNGSGHDNGNDAENSNGKRGTVTTKNP</sequence>
<dbReference type="EMBL" id="JALPRK010000004">
    <property type="protein sequence ID" value="MCK8486952.1"/>
    <property type="molecule type" value="Genomic_DNA"/>
</dbReference>
<keyword evidence="5 7" id="KW-0472">Membrane</keyword>
<feature type="domain" description="RsgI N-terminal anti-sigma" evidence="8">
    <location>
        <begin position="1"/>
        <end position="49"/>
    </location>
</feature>
<keyword evidence="2" id="KW-1003">Cell membrane</keyword>
<evidence type="ECO:0000256" key="6">
    <source>
        <dbReference type="SAM" id="MobiDB-lite"/>
    </source>
</evidence>
<keyword evidence="10" id="KW-1185">Reference proteome</keyword>
<organism evidence="9 10">
    <name type="scientific">Paenibacillus mellifer</name>
    <dbReference type="NCBI Taxonomy" id="2937794"/>
    <lineage>
        <taxon>Bacteria</taxon>
        <taxon>Bacillati</taxon>
        <taxon>Bacillota</taxon>
        <taxon>Bacilli</taxon>
        <taxon>Bacillales</taxon>
        <taxon>Paenibacillaceae</taxon>
        <taxon>Paenibacillus</taxon>
    </lineage>
</organism>
<reference evidence="9" key="1">
    <citation type="submission" date="2022-04" db="EMBL/GenBank/DDBJ databases">
        <authorList>
            <person name="Seo M.-J."/>
        </authorList>
    </citation>
    <scope>NUCLEOTIDE SEQUENCE</scope>
    <source>
        <strain evidence="9">MBLB2552</strain>
    </source>
</reference>
<evidence type="ECO:0000256" key="7">
    <source>
        <dbReference type="SAM" id="Phobius"/>
    </source>
</evidence>
<dbReference type="GO" id="GO:0005886">
    <property type="term" value="C:plasma membrane"/>
    <property type="evidence" value="ECO:0007669"/>
    <property type="project" value="UniProtKB-SubCell"/>
</dbReference>
<dbReference type="PROSITE" id="PS51849">
    <property type="entry name" value="RSGI_N"/>
    <property type="match status" value="1"/>
</dbReference>
<feature type="compositionally biased region" description="Polar residues" evidence="6">
    <location>
        <begin position="392"/>
        <end position="402"/>
    </location>
</feature>
<feature type="compositionally biased region" description="Polar residues" evidence="6">
    <location>
        <begin position="446"/>
        <end position="461"/>
    </location>
</feature>
<comment type="subcellular location">
    <subcellularLocation>
        <location evidence="1">Cell membrane</location>
        <topology evidence="1">Single-pass membrane protein</topology>
    </subcellularLocation>
</comment>
<keyword evidence="4 7" id="KW-1133">Transmembrane helix</keyword>
<dbReference type="Proteomes" id="UP001139534">
    <property type="component" value="Unassembled WGS sequence"/>
</dbReference>
<feature type="compositionally biased region" description="Basic and acidic residues" evidence="6">
    <location>
        <begin position="407"/>
        <end position="417"/>
    </location>
</feature>
<evidence type="ECO:0000256" key="5">
    <source>
        <dbReference type="ARBA" id="ARBA00023136"/>
    </source>
</evidence>
<dbReference type="RefSeq" id="WP_248551154.1">
    <property type="nucleotide sequence ID" value="NZ_JALPRK010000004.1"/>
</dbReference>
<dbReference type="Pfam" id="PF12791">
    <property type="entry name" value="RsgI_N"/>
    <property type="match status" value="1"/>
</dbReference>
<feature type="compositionally biased region" description="Low complexity" evidence="6">
    <location>
        <begin position="418"/>
        <end position="441"/>
    </location>
</feature>
<dbReference type="InterPro" id="IPR055431">
    <property type="entry name" value="RsgI_M"/>
</dbReference>
<keyword evidence="3 7" id="KW-0812">Transmembrane</keyword>
<evidence type="ECO:0000256" key="2">
    <source>
        <dbReference type="ARBA" id="ARBA00022475"/>
    </source>
</evidence>
<feature type="compositionally biased region" description="Basic and acidic residues" evidence="6">
    <location>
        <begin position="372"/>
        <end position="391"/>
    </location>
</feature>
<comment type="caution">
    <text evidence="9">The sequence shown here is derived from an EMBL/GenBank/DDBJ whole genome shotgun (WGS) entry which is preliminary data.</text>
</comment>
<evidence type="ECO:0000313" key="9">
    <source>
        <dbReference type="EMBL" id="MCK8486952.1"/>
    </source>
</evidence>
<dbReference type="InterPro" id="IPR024449">
    <property type="entry name" value="Anti-sigma_RsgI_N"/>
</dbReference>
<accession>A0A9X1Y429</accession>
<protein>
    <recommendedName>
        <fullName evidence="8">RsgI N-terminal anti-sigma domain-containing protein</fullName>
    </recommendedName>
</protein>
<feature type="region of interest" description="Disordered" evidence="6">
    <location>
        <begin position="256"/>
        <end position="461"/>
    </location>
</feature>
<name>A0A9X1Y429_9BACL</name>
<dbReference type="Pfam" id="PF23750">
    <property type="entry name" value="RsgI_M"/>
    <property type="match status" value="1"/>
</dbReference>
<feature type="transmembrane region" description="Helical" evidence="7">
    <location>
        <begin position="60"/>
        <end position="80"/>
    </location>
</feature>
<evidence type="ECO:0000259" key="8">
    <source>
        <dbReference type="PROSITE" id="PS51849"/>
    </source>
</evidence>